<evidence type="ECO:0000313" key="2">
    <source>
        <dbReference type="Proteomes" id="UP000243924"/>
    </source>
</evidence>
<dbReference type="RefSeq" id="WP_092387450.1">
    <property type="nucleotide sequence ID" value="NZ_LT629787.1"/>
</dbReference>
<dbReference type="AlphaFoldDB" id="A0A1H2GU75"/>
<organism evidence="1 2">
    <name type="scientific">Halopseudomonas salegens</name>
    <dbReference type="NCBI Taxonomy" id="1434072"/>
    <lineage>
        <taxon>Bacteria</taxon>
        <taxon>Pseudomonadati</taxon>
        <taxon>Pseudomonadota</taxon>
        <taxon>Gammaproteobacteria</taxon>
        <taxon>Pseudomonadales</taxon>
        <taxon>Pseudomonadaceae</taxon>
        <taxon>Halopseudomonas</taxon>
    </lineage>
</organism>
<accession>A0A1H2GU75</accession>
<proteinExistence type="predicted"/>
<name>A0A1H2GU75_9GAMM</name>
<reference evidence="2" key="1">
    <citation type="submission" date="2016-10" db="EMBL/GenBank/DDBJ databases">
        <authorList>
            <person name="Varghese N."/>
            <person name="Submissions S."/>
        </authorList>
    </citation>
    <scope>NUCLEOTIDE SEQUENCE [LARGE SCALE GENOMIC DNA]</scope>
    <source>
        <strain evidence="2">CECT 8338</strain>
    </source>
</reference>
<keyword evidence="2" id="KW-1185">Reference proteome</keyword>
<protein>
    <submittedName>
        <fullName evidence="1">Uncharacterized protein</fullName>
    </submittedName>
</protein>
<sequence>MNKKLYMETQLHELLYQGLKTELGGLKIYAAALSHAQDESLGYSWQNYLEQTRSQEQVLLKVFAELGLNPDRLTTRG</sequence>
<dbReference type="EMBL" id="LT629787">
    <property type="protein sequence ID" value="SDU22995.1"/>
    <property type="molecule type" value="Genomic_DNA"/>
</dbReference>
<dbReference type="STRING" id="1434072.SAMN05216210_2543"/>
<gene>
    <name evidence="1" type="ORF">SAMN05216210_2543</name>
</gene>
<evidence type="ECO:0000313" key="1">
    <source>
        <dbReference type="EMBL" id="SDU22995.1"/>
    </source>
</evidence>
<dbReference type="OrthoDB" id="5983475at2"/>
<dbReference type="Proteomes" id="UP000243924">
    <property type="component" value="Chromosome I"/>
</dbReference>